<feature type="transmembrane region" description="Helical" evidence="1">
    <location>
        <begin position="52"/>
        <end position="72"/>
    </location>
</feature>
<sequence length="138" mass="16745">MDFFDAQQVLLIYRLLFIVGGLFVSRIIQVVFKRINRRTDVQDRKILRKIVFTYLFIFPLLWIVFAEFFLGIEDILIRDGYKFYIPFIFVSMFWSIITWLWVPPQRRRKKLIYFLTFLAYLVTIGVLFSAYSLSHFGF</sequence>
<organism evidence="2 3">
    <name type="scientific">Candidatus Yanofskybacteria bacterium RIFCSPHIGHO2_01_FULL_44_17</name>
    <dbReference type="NCBI Taxonomy" id="1802668"/>
    <lineage>
        <taxon>Bacteria</taxon>
        <taxon>Candidatus Yanofskyibacteriota</taxon>
    </lineage>
</organism>
<evidence type="ECO:0000313" key="3">
    <source>
        <dbReference type="Proteomes" id="UP000177507"/>
    </source>
</evidence>
<dbReference type="AlphaFoldDB" id="A0A1F8EZ63"/>
<dbReference type="EMBL" id="MGJI01000006">
    <property type="protein sequence ID" value="OGN05630.1"/>
    <property type="molecule type" value="Genomic_DNA"/>
</dbReference>
<protein>
    <submittedName>
        <fullName evidence="2">Uncharacterized protein</fullName>
    </submittedName>
</protein>
<gene>
    <name evidence="2" type="ORF">A2831_00400</name>
</gene>
<accession>A0A1F8EZ63</accession>
<evidence type="ECO:0000313" key="2">
    <source>
        <dbReference type="EMBL" id="OGN05630.1"/>
    </source>
</evidence>
<dbReference type="STRING" id="1802668.A2831_00400"/>
<comment type="caution">
    <text evidence="2">The sequence shown here is derived from an EMBL/GenBank/DDBJ whole genome shotgun (WGS) entry which is preliminary data.</text>
</comment>
<keyword evidence="1" id="KW-0472">Membrane</keyword>
<feature type="transmembrane region" description="Helical" evidence="1">
    <location>
        <begin position="111"/>
        <end position="133"/>
    </location>
</feature>
<feature type="transmembrane region" description="Helical" evidence="1">
    <location>
        <begin position="12"/>
        <end position="32"/>
    </location>
</feature>
<evidence type="ECO:0000256" key="1">
    <source>
        <dbReference type="SAM" id="Phobius"/>
    </source>
</evidence>
<keyword evidence="1" id="KW-0812">Transmembrane</keyword>
<reference evidence="2 3" key="1">
    <citation type="journal article" date="2016" name="Nat. Commun.">
        <title>Thousands of microbial genomes shed light on interconnected biogeochemical processes in an aquifer system.</title>
        <authorList>
            <person name="Anantharaman K."/>
            <person name="Brown C.T."/>
            <person name="Hug L.A."/>
            <person name="Sharon I."/>
            <person name="Castelle C.J."/>
            <person name="Probst A.J."/>
            <person name="Thomas B.C."/>
            <person name="Singh A."/>
            <person name="Wilkins M.J."/>
            <person name="Karaoz U."/>
            <person name="Brodie E.L."/>
            <person name="Williams K.H."/>
            <person name="Hubbard S.S."/>
            <person name="Banfield J.F."/>
        </authorList>
    </citation>
    <scope>NUCLEOTIDE SEQUENCE [LARGE SCALE GENOMIC DNA]</scope>
</reference>
<dbReference type="Proteomes" id="UP000177507">
    <property type="component" value="Unassembled WGS sequence"/>
</dbReference>
<keyword evidence="1" id="KW-1133">Transmembrane helix</keyword>
<proteinExistence type="predicted"/>
<name>A0A1F8EZ63_9BACT</name>
<feature type="transmembrane region" description="Helical" evidence="1">
    <location>
        <begin position="84"/>
        <end position="102"/>
    </location>
</feature>